<sequence length="237" mass="26247">MLSGSKEGTPENSGSLHGANLQDRCTSLTRQVSSNSALRTNLIICNVTVWLMFVVAGVAMAFAVLAMDELHYDDDDLTCSSNYIAEPDELWEGSMQARSRYHLQCRLLYSWTYILTVAGSFSLVRTLLLAIPVRNPTHWTIKYSPGSPMDRILTPSRVYFLRTIFSFIAGVLYLVCVTILASSGLIRGPPADEAYRIMYSICLGLIAFSMMVSLHQACSTGWASWSLRGASKHTNDL</sequence>
<dbReference type="AlphaFoldDB" id="A0AAD9W0Z3"/>
<organism evidence="2 3">
    <name type="scientific">Phomopsis amygdali</name>
    <name type="common">Fusicoccum amygdali</name>
    <dbReference type="NCBI Taxonomy" id="1214568"/>
    <lineage>
        <taxon>Eukaryota</taxon>
        <taxon>Fungi</taxon>
        <taxon>Dikarya</taxon>
        <taxon>Ascomycota</taxon>
        <taxon>Pezizomycotina</taxon>
        <taxon>Sordariomycetes</taxon>
        <taxon>Sordariomycetidae</taxon>
        <taxon>Diaporthales</taxon>
        <taxon>Diaporthaceae</taxon>
        <taxon>Diaporthe</taxon>
    </lineage>
</organism>
<feature type="transmembrane region" description="Helical" evidence="1">
    <location>
        <begin position="111"/>
        <end position="133"/>
    </location>
</feature>
<feature type="transmembrane region" description="Helical" evidence="1">
    <location>
        <begin position="197"/>
        <end position="218"/>
    </location>
</feature>
<accession>A0AAD9W0Z3</accession>
<feature type="transmembrane region" description="Helical" evidence="1">
    <location>
        <begin position="159"/>
        <end position="185"/>
    </location>
</feature>
<evidence type="ECO:0000313" key="2">
    <source>
        <dbReference type="EMBL" id="KAK2603273.1"/>
    </source>
</evidence>
<dbReference type="Proteomes" id="UP001265746">
    <property type="component" value="Unassembled WGS sequence"/>
</dbReference>
<keyword evidence="1" id="KW-0472">Membrane</keyword>
<protein>
    <recommendedName>
        <fullName evidence="4">Transmembrane protein</fullName>
    </recommendedName>
</protein>
<dbReference type="EMBL" id="JAUJFL010000005">
    <property type="protein sequence ID" value="KAK2603273.1"/>
    <property type="molecule type" value="Genomic_DNA"/>
</dbReference>
<evidence type="ECO:0000313" key="3">
    <source>
        <dbReference type="Proteomes" id="UP001265746"/>
    </source>
</evidence>
<feature type="transmembrane region" description="Helical" evidence="1">
    <location>
        <begin position="43"/>
        <end position="67"/>
    </location>
</feature>
<keyword evidence="3" id="KW-1185">Reference proteome</keyword>
<keyword evidence="1" id="KW-1133">Transmembrane helix</keyword>
<comment type="caution">
    <text evidence="2">The sequence shown here is derived from an EMBL/GenBank/DDBJ whole genome shotgun (WGS) entry which is preliminary data.</text>
</comment>
<evidence type="ECO:0008006" key="4">
    <source>
        <dbReference type="Google" id="ProtNLM"/>
    </source>
</evidence>
<reference evidence="2" key="1">
    <citation type="submission" date="2023-06" db="EMBL/GenBank/DDBJ databases">
        <authorList>
            <person name="Noh H."/>
        </authorList>
    </citation>
    <scope>NUCLEOTIDE SEQUENCE</scope>
    <source>
        <strain evidence="2">DUCC20226</strain>
    </source>
</reference>
<gene>
    <name evidence="2" type="ORF">N8I77_009743</name>
</gene>
<keyword evidence="1" id="KW-0812">Transmembrane</keyword>
<evidence type="ECO:0000256" key="1">
    <source>
        <dbReference type="SAM" id="Phobius"/>
    </source>
</evidence>
<name>A0AAD9W0Z3_PHOAM</name>
<proteinExistence type="predicted"/>